<gene>
    <name evidence="4" type="ORF">MIND_01350400</name>
</gene>
<dbReference type="Proteomes" id="UP000636479">
    <property type="component" value="Unassembled WGS sequence"/>
</dbReference>
<evidence type="ECO:0000313" key="5">
    <source>
        <dbReference type="Proteomes" id="UP000636479"/>
    </source>
</evidence>
<keyword evidence="2" id="KW-1133">Transmembrane helix</keyword>
<evidence type="ECO:0000313" key="4">
    <source>
        <dbReference type="EMBL" id="KAF7289766.1"/>
    </source>
</evidence>
<organism evidence="4 5">
    <name type="scientific">Mycena indigotica</name>
    <dbReference type="NCBI Taxonomy" id="2126181"/>
    <lineage>
        <taxon>Eukaryota</taxon>
        <taxon>Fungi</taxon>
        <taxon>Dikarya</taxon>
        <taxon>Basidiomycota</taxon>
        <taxon>Agaricomycotina</taxon>
        <taxon>Agaricomycetes</taxon>
        <taxon>Agaricomycetidae</taxon>
        <taxon>Agaricales</taxon>
        <taxon>Marasmiineae</taxon>
        <taxon>Mycenaceae</taxon>
        <taxon>Mycena</taxon>
    </lineage>
</organism>
<evidence type="ECO:0000256" key="1">
    <source>
        <dbReference type="SAM" id="MobiDB-lite"/>
    </source>
</evidence>
<dbReference type="OrthoDB" id="2686513at2759"/>
<keyword evidence="2" id="KW-0472">Membrane</keyword>
<feature type="transmembrane region" description="Helical" evidence="2">
    <location>
        <begin position="14"/>
        <end position="33"/>
    </location>
</feature>
<dbReference type="GeneID" id="59352455"/>
<proteinExistence type="predicted"/>
<reference evidence="4" key="1">
    <citation type="submission" date="2020-05" db="EMBL/GenBank/DDBJ databases">
        <title>Mycena genomes resolve the evolution of fungal bioluminescence.</title>
        <authorList>
            <person name="Tsai I.J."/>
        </authorList>
    </citation>
    <scope>NUCLEOTIDE SEQUENCE</scope>
    <source>
        <strain evidence="4">171206Taipei</strain>
    </source>
</reference>
<accession>A0A8H6S0G4</accession>
<protein>
    <recommendedName>
        <fullName evidence="3">DUF6533 domain-containing protein</fullName>
    </recommendedName>
</protein>
<comment type="caution">
    <text evidence="4">The sequence shown here is derived from an EMBL/GenBank/DDBJ whole genome shotgun (WGS) entry which is preliminary data.</text>
</comment>
<feature type="transmembrane region" description="Helical" evidence="2">
    <location>
        <begin position="118"/>
        <end position="138"/>
    </location>
</feature>
<evidence type="ECO:0000259" key="3">
    <source>
        <dbReference type="Pfam" id="PF20151"/>
    </source>
</evidence>
<sequence>MDNVTVDAELVREIFLQGCLHLIGISLLYYDHLITFGVEFRRLWRRKRTSSANWFFSVRYAGLLGNTSITVLAFYTLADKWCGVYHISHQIVIVGTQFLVCIIMLLRTYALYNRNRYLIAVLLLISACLVAVVIWSIIGQESRNIEGFPGCHVIVSRATQYHLAAAWEALFVFDTLIFALTLYKTWSTWRIVGSYRYIPMHTLMLRDGALYFGIMVLANLGNIFTFYFAGVLAGSLSTIASCISVTMVSRLMLNLHERSTGGILSDFPTQTHFSLSSFMGPGLPIHAVQTQDEGFGAAPQQGNAEAGPSIGVVPSTNHND</sequence>
<dbReference type="AlphaFoldDB" id="A0A8H6S0G4"/>
<feature type="transmembrane region" description="Helical" evidence="2">
    <location>
        <begin position="54"/>
        <end position="75"/>
    </location>
</feature>
<feature type="transmembrane region" description="Helical" evidence="2">
    <location>
        <begin position="87"/>
        <end position="106"/>
    </location>
</feature>
<feature type="transmembrane region" description="Helical" evidence="2">
    <location>
        <begin position="203"/>
        <end position="220"/>
    </location>
</feature>
<dbReference type="EMBL" id="JACAZF010000016">
    <property type="protein sequence ID" value="KAF7289766.1"/>
    <property type="molecule type" value="Genomic_DNA"/>
</dbReference>
<dbReference type="InterPro" id="IPR045340">
    <property type="entry name" value="DUF6533"/>
</dbReference>
<dbReference type="RefSeq" id="XP_037213495.1">
    <property type="nucleotide sequence ID" value="XM_037369939.1"/>
</dbReference>
<feature type="domain" description="DUF6533" evidence="3">
    <location>
        <begin position="19"/>
        <end position="64"/>
    </location>
</feature>
<keyword evidence="5" id="KW-1185">Reference proteome</keyword>
<dbReference type="Pfam" id="PF20151">
    <property type="entry name" value="DUF6533"/>
    <property type="match status" value="1"/>
</dbReference>
<name>A0A8H6S0G4_9AGAR</name>
<feature type="region of interest" description="Disordered" evidence="1">
    <location>
        <begin position="296"/>
        <end position="320"/>
    </location>
</feature>
<feature type="transmembrane region" description="Helical" evidence="2">
    <location>
        <begin position="164"/>
        <end position="183"/>
    </location>
</feature>
<keyword evidence="2" id="KW-0812">Transmembrane</keyword>
<evidence type="ECO:0000256" key="2">
    <source>
        <dbReference type="SAM" id="Phobius"/>
    </source>
</evidence>